<accession>A0ACB8W7C1</accession>
<sequence length="349" mass="38369">MHVCIAFHLSEGDASQLPHSPGRGPIGSVQDKKSVKAINTSGLGGVSPPNIVIPFCPSMPRENARLDGLPLAPSWFFNGFKLVSKSEGHHKNIKNMRRLVSQVWPEQPRPDCPGPGPGPSCVSLKSDRSIGRIIKFKDGQQSDDEMIQHERPDSPEPESGSGPSCVSLKSDRSMGRHVDFKDGQQSDDEMTQQQIPVHRTLSCVSMKSDHFRRFYTRKQERHFAKIQHERLDCPGPGSGPSCVSLKSDRSMKQPILFKDGQQSDDEIVQQQRSEVPIGQSVQQHQTHLDSIFKKNKDRYVARIRQVGITGGPTLEPGLGLGLAGERLVSLPTGPGRAQPEMADVGPAFQ</sequence>
<comment type="caution">
    <text evidence="1">The sequence shown here is derived from an EMBL/GenBank/DDBJ whole genome shotgun (WGS) entry which is preliminary data.</text>
</comment>
<dbReference type="Proteomes" id="UP000831701">
    <property type="component" value="Chromosome 13"/>
</dbReference>
<dbReference type="EMBL" id="CM041543">
    <property type="protein sequence ID" value="KAI3363920.1"/>
    <property type="molecule type" value="Genomic_DNA"/>
</dbReference>
<gene>
    <name evidence="1" type="ORF">L3Q82_001524</name>
</gene>
<reference evidence="1" key="1">
    <citation type="submission" date="2022-04" db="EMBL/GenBank/DDBJ databases">
        <title>Jade perch genome.</title>
        <authorList>
            <person name="Chao B."/>
        </authorList>
    </citation>
    <scope>NUCLEOTIDE SEQUENCE</scope>
    <source>
        <strain evidence="1">CB-2022</strain>
    </source>
</reference>
<evidence type="ECO:0000313" key="1">
    <source>
        <dbReference type="EMBL" id="KAI3363920.1"/>
    </source>
</evidence>
<name>A0ACB8W7C1_9TELE</name>
<protein>
    <submittedName>
        <fullName evidence="1">Uncharacterized protein</fullName>
    </submittedName>
</protein>
<evidence type="ECO:0000313" key="2">
    <source>
        <dbReference type="Proteomes" id="UP000831701"/>
    </source>
</evidence>
<organism evidence="1 2">
    <name type="scientific">Scortum barcoo</name>
    <name type="common">barcoo grunter</name>
    <dbReference type="NCBI Taxonomy" id="214431"/>
    <lineage>
        <taxon>Eukaryota</taxon>
        <taxon>Metazoa</taxon>
        <taxon>Chordata</taxon>
        <taxon>Craniata</taxon>
        <taxon>Vertebrata</taxon>
        <taxon>Euteleostomi</taxon>
        <taxon>Actinopterygii</taxon>
        <taxon>Neopterygii</taxon>
        <taxon>Teleostei</taxon>
        <taxon>Neoteleostei</taxon>
        <taxon>Acanthomorphata</taxon>
        <taxon>Eupercaria</taxon>
        <taxon>Centrarchiformes</taxon>
        <taxon>Terapontoidei</taxon>
        <taxon>Terapontidae</taxon>
        <taxon>Scortum</taxon>
    </lineage>
</organism>
<keyword evidence="2" id="KW-1185">Reference proteome</keyword>
<proteinExistence type="predicted"/>